<feature type="transmembrane region" description="Helical" evidence="1">
    <location>
        <begin position="297"/>
        <end position="324"/>
    </location>
</feature>
<feature type="transmembrane region" description="Helical" evidence="1">
    <location>
        <begin position="414"/>
        <end position="442"/>
    </location>
</feature>
<evidence type="ECO:0000313" key="3">
    <source>
        <dbReference type="EMBL" id="TNJ29575.1"/>
    </source>
</evidence>
<dbReference type="EMBL" id="VDLU01000001">
    <property type="protein sequence ID" value="TNJ29575.1"/>
    <property type="molecule type" value="Genomic_DNA"/>
</dbReference>
<feature type="transmembrane region" description="Helical" evidence="1">
    <location>
        <begin position="491"/>
        <end position="511"/>
    </location>
</feature>
<reference evidence="2 4" key="1">
    <citation type="submission" date="2019-05" db="EMBL/GenBank/DDBJ databases">
        <title>The compact genome of Giardia muris reveals important steps in the evolution of intestinal protozoan parasites.</title>
        <authorList>
            <person name="Xu F."/>
            <person name="Jimenez-Gonzalez A."/>
            <person name="Einarsson E."/>
            <person name="Astvaldsson A."/>
            <person name="Peirasmaki D."/>
            <person name="Eckmann L."/>
            <person name="Andersson J.O."/>
            <person name="Svard S.G."/>
            <person name="Jerlstrom-Hultqvist J."/>
        </authorList>
    </citation>
    <scope>NUCLEOTIDE SEQUENCE [LARGE SCALE GENOMIC DNA]</scope>
    <source>
        <strain evidence="2 4">Roberts-Thomson</strain>
    </source>
</reference>
<dbReference type="EMBL" id="VDLU01000003">
    <property type="protein sequence ID" value="TNJ27425.1"/>
    <property type="molecule type" value="Genomic_DNA"/>
</dbReference>
<protein>
    <submittedName>
        <fullName evidence="2">Uncharacterized protein</fullName>
    </submittedName>
</protein>
<name>A0A4Z1SR37_GIAMU</name>
<keyword evidence="4" id="KW-1185">Reference proteome</keyword>
<accession>A0A4Z1SR37</accession>
<dbReference type="Proteomes" id="UP000315496">
    <property type="component" value="Chromosome 3"/>
</dbReference>
<keyword evidence="1" id="KW-0812">Transmembrane</keyword>
<dbReference type="AlphaFoldDB" id="A0A4Z1SR37"/>
<dbReference type="VEuPathDB" id="GiardiaDB:GMRT_12965"/>
<evidence type="ECO:0000256" key="1">
    <source>
        <dbReference type="SAM" id="Phobius"/>
    </source>
</evidence>
<gene>
    <name evidence="3" type="ORF">GMRT_12965</name>
    <name evidence="2" type="ORF">GMRT_23005</name>
</gene>
<feature type="transmembrane region" description="Helical" evidence="1">
    <location>
        <begin position="261"/>
        <end position="285"/>
    </location>
</feature>
<feature type="transmembrane region" description="Helical" evidence="1">
    <location>
        <begin position="463"/>
        <end position="485"/>
    </location>
</feature>
<comment type="caution">
    <text evidence="2">The sequence shown here is derived from an EMBL/GenBank/DDBJ whole genome shotgun (WGS) entry which is preliminary data.</text>
</comment>
<proteinExistence type="predicted"/>
<dbReference type="OrthoDB" id="10253454at2759"/>
<evidence type="ECO:0000313" key="4">
    <source>
        <dbReference type="Proteomes" id="UP000315496"/>
    </source>
</evidence>
<dbReference type="Proteomes" id="UP000315496">
    <property type="component" value="Chromosome 1"/>
</dbReference>
<sequence>MWAVTRAKPDDQHNHLLFSTMDPLESILVEKPDSEDSLELIDMNDEHAALGSPDPNAQGESAEGRITRNLCGSMRRRPLGAKRNRQSPIKGNCLGSRLPKSSATEATYRVIYGKGEVPDIDTFSVQREGEATADAQGRNFIGSGAMSPTKASVDDFVTSLRIETPEFAKDALVTYKRGRVRQASPEALVSPPHTPRAHEDGAGWQDLLRNVKETMPYCIRVLSLSFRGKAGNKLDTELLSGGKHYKAPSPLVQILLKEDPYLVAGLLSFCAWYVLSLIYYVISLVHGIYVLLIRPPIFIMVFLSGKALFIIRALCAACFAVLFISLADYRALKRTGSFERLGLTDFRSRCQFISEDPIPEPQFNDLREVAPSYVLSLIRHLKMMLLYPEDVIRGYYDGFDQIYVPERPEQPLDLIFWILGIVRWVGGSCFSYFITVFSRVIFIYASLFMTVRQNASILREMGMFWLFLGTFSVITIGLILSLIQIPVLSRVVDIVGFASLLCFFFIGGLRITRCLLSRRRPQLQS</sequence>
<keyword evidence="1" id="KW-1133">Transmembrane helix</keyword>
<organism evidence="2 4">
    <name type="scientific">Giardia muris</name>
    <dbReference type="NCBI Taxonomy" id="5742"/>
    <lineage>
        <taxon>Eukaryota</taxon>
        <taxon>Metamonada</taxon>
        <taxon>Diplomonadida</taxon>
        <taxon>Hexamitidae</taxon>
        <taxon>Giardiinae</taxon>
        <taxon>Giardia</taxon>
    </lineage>
</organism>
<keyword evidence="1" id="KW-0472">Membrane</keyword>
<evidence type="ECO:0000313" key="2">
    <source>
        <dbReference type="EMBL" id="TNJ27425.1"/>
    </source>
</evidence>
<dbReference type="VEuPathDB" id="GiardiaDB:GMRT_23005"/>